<comment type="catalytic activity">
    <reaction evidence="18 20">
        <text>DNA(n) + a 2'-deoxyribonucleoside 5'-triphosphate = DNA(n+1) + diphosphate</text>
        <dbReference type="Rhea" id="RHEA:22508"/>
        <dbReference type="Rhea" id="RHEA-COMP:17339"/>
        <dbReference type="Rhea" id="RHEA-COMP:17340"/>
        <dbReference type="ChEBI" id="CHEBI:33019"/>
        <dbReference type="ChEBI" id="CHEBI:61560"/>
        <dbReference type="ChEBI" id="CHEBI:173112"/>
        <dbReference type="EC" id="2.7.7.7"/>
    </reaction>
</comment>
<dbReference type="Gene3D" id="1.10.132.60">
    <property type="entry name" value="DNA polymerase family B, C-terminal domain"/>
    <property type="match status" value="1"/>
</dbReference>
<keyword evidence="4 20" id="KW-0004">4Fe-4S</keyword>
<dbReference type="SMART" id="SM00486">
    <property type="entry name" value="POLBc"/>
    <property type="match status" value="1"/>
</dbReference>
<evidence type="ECO:0000256" key="3">
    <source>
        <dbReference type="ARBA" id="ARBA00005755"/>
    </source>
</evidence>
<keyword evidence="5 20" id="KW-0808">Transferase</keyword>
<keyword evidence="16" id="KW-0234">DNA repair</keyword>
<keyword evidence="6 20" id="KW-0548">Nucleotidyltransferase</keyword>
<dbReference type="GO" id="GO:0000166">
    <property type="term" value="F:nucleotide binding"/>
    <property type="evidence" value="ECO:0007669"/>
    <property type="project" value="InterPro"/>
</dbReference>
<evidence type="ECO:0000256" key="21">
    <source>
        <dbReference type="SAM" id="MobiDB-lite"/>
    </source>
</evidence>
<dbReference type="InterPro" id="IPR025687">
    <property type="entry name" value="Znf-C4pol"/>
</dbReference>
<dbReference type="InterPro" id="IPR056447">
    <property type="entry name" value="REV3_N"/>
</dbReference>
<feature type="domain" description="DNA polymerase zeta catalytic subunit N-terminal" evidence="26">
    <location>
        <begin position="20"/>
        <end position="73"/>
    </location>
</feature>
<feature type="region of interest" description="Disordered" evidence="21">
    <location>
        <begin position="519"/>
        <end position="557"/>
    </location>
</feature>
<dbReference type="GO" id="GO:0051539">
    <property type="term" value="F:4 iron, 4 sulfur cluster binding"/>
    <property type="evidence" value="ECO:0007669"/>
    <property type="project" value="UniProtKB-KW"/>
</dbReference>
<dbReference type="InterPro" id="IPR012337">
    <property type="entry name" value="RNaseH-like_sf"/>
</dbReference>
<keyword evidence="12 20" id="KW-0239">DNA-directed DNA polymerase</keyword>
<keyword evidence="15 20" id="KW-0238">DNA-binding</keyword>
<keyword evidence="7 20" id="KW-0235">DNA replication</keyword>
<dbReference type="InterPro" id="IPR036397">
    <property type="entry name" value="RNaseH_sf"/>
</dbReference>
<feature type="domain" description="DNA-directed DNA polymerase family B multifunctional" evidence="22">
    <location>
        <begin position="1104"/>
        <end position="1555"/>
    </location>
</feature>
<feature type="region of interest" description="Disordered" evidence="21">
    <location>
        <begin position="768"/>
        <end position="839"/>
    </location>
</feature>
<keyword evidence="9" id="KW-0227">DNA damage</keyword>
<dbReference type="GO" id="GO:0003887">
    <property type="term" value="F:DNA-directed DNA polymerase activity"/>
    <property type="evidence" value="ECO:0007669"/>
    <property type="project" value="UniProtKB-KW"/>
</dbReference>
<gene>
    <name evidence="27" type="ORF">HKI87_06g43690</name>
</gene>
<keyword evidence="11 20" id="KW-0862">Zinc</keyword>
<dbReference type="FunFam" id="1.10.132.60:FF:000007">
    <property type="entry name" value="DNA polymerase"/>
    <property type="match status" value="1"/>
</dbReference>
<evidence type="ECO:0000256" key="17">
    <source>
        <dbReference type="ARBA" id="ARBA00023242"/>
    </source>
</evidence>
<dbReference type="GO" id="GO:0008270">
    <property type="term" value="F:zinc ion binding"/>
    <property type="evidence" value="ECO:0007669"/>
    <property type="project" value="UniProtKB-KW"/>
</dbReference>
<dbReference type="Pfam" id="PF14260">
    <property type="entry name" value="zf-C4pol"/>
    <property type="match status" value="1"/>
</dbReference>
<accession>A0AAX4P8X0</accession>
<dbReference type="InterPro" id="IPR056435">
    <property type="entry name" value="DPOD/Z_N"/>
</dbReference>
<feature type="compositionally biased region" description="Polar residues" evidence="21">
    <location>
        <begin position="547"/>
        <end position="557"/>
    </location>
</feature>
<evidence type="ECO:0000256" key="11">
    <source>
        <dbReference type="ARBA" id="ARBA00022833"/>
    </source>
</evidence>
<evidence type="ECO:0000256" key="6">
    <source>
        <dbReference type="ARBA" id="ARBA00022695"/>
    </source>
</evidence>
<evidence type="ECO:0000259" key="23">
    <source>
        <dbReference type="Pfam" id="PF03104"/>
    </source>
</evidence>
<name>A0AAX4P8X0_9CHLO</name>
<reference evidence="27 28" key="1">
    <citation type="submission" date="2024-03" db="EMBL/GenBank/DDBJ databases">
        <title>Complete genome sequence of the green alga Chloropicon roscoffensis RCC1871.</title>
        <authorList>
            <person name="Lemieux C."/>
            <person name="Pombert J.-F."/>
            <person name="Otis C."/>
            <person name="Turmel M."/>
        </authorList>
    </citation>
    <scope>NUCLEOTIDE SEQUENCE [LARGE SCALE GENOMIC DNA]</scope>
    <source>
        <strain evidence="27 28">RCC1871</strain>
    </source>
</reference>
<feature type="compositionally biased region" description="Acidic residues" evidence="21">
    <location>
        <begin position="526"/>
        <end position="540"/>
    </location>
</feature>
<evidence type="ECO:0000256" key="9">
    <source>
        <dbReference type="ARBA" id="ARBA00022763"/>
    </source>
</evidence>
<keyword evidence="17 20" id="KW-0539">Nucleus</keyword>
<dbReference type="InterPro" id="IPR006133">
    <property type="entry name" value="DNA-dir_DNA_pol_B_exonuc"/>
</dbReference>
<evidence type="ECO:0000259" key="24">
    <source>
        <dbReference type="Pfam" id="PF14260"/>
    </source>
</evidence>
<comment type="similarity">
    <text evidence="3 20">Belongs to the DNA polymerase type-B family.</text>
</comment>
<evidence type="ECO:0000256" key="15">
    <source>
        <dbReference type="ARBA" id="ARBA00023125"/>
    </source>
</evidence>
<evidence type="ECO:0000256" key="16">
    <source>
        <dbReference type="ARBA" id="ARBA00023204"/>
    </source>
</evidence>
<dbReference type="Gene3D" id="3.30.342.10">
    <property type="entry name" value="DNA Polymerase, chain B, domain 1"/>
    <property type="match status" value="1"/>
</dbReference>
<dbReference type="Gene3D" id="3.30.420.10">
    <property type="entry name" value="Ribonuclease H-like superfamily/Ribonuclease H"/>
    <property type="match status" value="1"/>
</dbReference>
<dbReference type="Pfam" id="PF00136">
    <property type="entry name" value="DNA_pol_B"/>
    <property type="match status" value="1"/>
</dbReference>
<dbReference type="InterPro" id="IPR030559">
    <property type="entry name" value="PolZ_Rev3"/>
</dbReference>
<feature type="domain" description="C4-type zinc-finger of DNA polymerase delta" evidence="24">
    <location>
        <begin position="1615"/>
        <end position="1686"/>
    </location>
</feature>
<dbReference type="Gene3D" id="1.10.287.690">
    <property type="entry name" value="Helix hairpin bin"/>
    <property type="match status" value="1"/>
</dbReference>
<dbReference type="Pfam" id="PF24065">
    <property type="entry name" value="REV3_N"/>
    <property type="match status" value="1"/>
</dbReference>
<dbReference type="PANTHER" id="PTHR45812">
    <property type="entry name" value="DNA POLYMERASE ZETA CATALYTIC SUBUNIT"/>
    <property type="match status" value="1"/>
</dbReference>
<evidence type="ECO:0000256" key="14">
    <source>
        <dbReference type="ARBA" id="ARBA00023014"/>
    </source>
</evidence>
<feature type="domain" description="DNA-directed DNA polymerase family B exonuclease" evidence="23">
    <location>
        <begin position="847"/>
        <end position="1035"/>
    </location>
</feature>
<evidence type="ECO:0000259" key="22">
    <source>
        <dbReference type="Pfam" id="PF00136"/>
    </source>
</evidence>
<dbReference type="GO" id="GO:0003677">
    <property type="term" value="F:DNA binding"/>
    <property type="evidence" value="ECO:0007669"/>
    <property type="project" value="UniProtKB-KW"/>
</dbReference>
<evidence type="ECO:0000256" key="2">
    <source>
        <dbReference type="ARBA" id="ARBA00004123"/>
    </source>
</evidence>
<dbReference type="GO" id="GO:0005634">
    <property type="term" value="C:nucleus"/>
    <property type="evidence" value="ECO:0007669"/>
    <property type="project" value="UniProtKB-SubCell"/>
</dbReference>
<evidence type="ECO:0000256" key="4">
    <source>
        <dbReference type="ARBA" id="ARBA00022485"/>
    </source>
</evidence>
<evidence type="ECO:0000256" key="5">
    <source>
        <dbReference type="ARBA" id="ARBA00022679"/>
    </source>
</evidence>
<evidence type="ECO:0000313" key="28">
    <source>
        <dbReference type="Proteomes" id="UP001472866"/>
    </source>
</evidence>
<dbReference type="InterPro" id="IPR042087">
    <property type="entry name" value="DNA_pol_B_thumb"/>
</dbReference>
<comment type="subunit">
    <text evidence="19">Forms DNA polymerase zeta with REV7.</text>
</comment>
<dbReference type="PANTHER" id="PTHR45812:SF1">
    <property type="entry name" value="DNA POLYMERASE ZETA CATALYTIC SUBUNIT"/>
    <property type="match status" value="1"/>
</dbReference>
<keyword evidence="13 20" id="KW-0408">Iron</keyword>
<dbReference type="InterPro" id="IPR017964">
    <property type="entry name" value="DNA-dir_DNA_pol_B_CS"/>
</dbReference>
<keyword evidence="14 20" id="KW-0411">Iron-sulfur</keyword>
<evidence type="ECO:0000313" key="27">
    <source>
        <dbReference type="EMBL" id="WZN62827.1"/>
    </source>
</evidence>
<dbReference type="CDD" id="cd05534">
    <property type="entry name" value="POLBc_zeta"/>
    <property type="match status" value="1"/>
</dbReference>
<evidence type="ECO:0000256" key="13">
    <source>
        <dbReference type="ARBA" id="ARBA00023004"/>
    </source>
</evidence>
<dbReference type="InterPro" id="IPR023211">
    <property type="entry name" value="DNA_pol_palm_dom_sf"/>
</dbReference>
<dbReference type="SUPFAM" id="SSF56672">
    <property type="entry name" value="DNA/RNA polymerases"/>
    <property type="match status" value="1"/>
</dbReference>
<evidence type="ECO:0000256" key="20">
    <source>
        <dbReference type="RuleBase" id="RU000442"/>
    </source>
</evidence>
<evidence type="ECO:0000256" key="7">
    <source>
        <dbReference type="ARBA" id="ARBA00022705"/>
    </source>
</evidence>
<evidence type="ECO:0000256" key="19">
    <source>
        <dbReference type="ARBA" id="ARBA00066055"/>
    </source>
</evidence>
<comment type="subcellular location">
    <subcellularLocation>
        <location evidence="2 20">Nucleus</location>
    </subcellularLocation>
</comment>
<keyword evidence="28" id="KW-1185">Reference proteome</keyword>
<comment type="cofactor">
    <cofactor evidence="1 20">
        <name>[4Fe-4S] cluster</name>
        <dbReference type="ChEBI" id="CHEBI:49883"/>
    </cofactor>
</comment>
<evidence type="ECO:0000256" key="10">
    <source>
        <dbReference type="ARBA" id="ARBA00022771"/>
    </source>
</evidence>
<protein>
    <recommendedName>
        <fullName evidence="20">DNA polymerase</fullName>
        <ecNumber evidence="20">2.7.7.7</ecNumber>
    </recommendedName>
</protein>
<dbReference type="Gene3D" id="3.90.1600.10">
    <property type="entry name" value="Palm domain of DNA polymerase"/>
    <property type="match status" value="1"/>
</dbReference>
<dbReference type="EMBL" id="CP151506">
    <property type="protein sequence ID" value="WZN62827.1"/>
    <property type="molecule type" value="Genomic_DNA"/>
</dbReference>
<keyword evidence="10 20" id="KW-0863">Zinc-finger</keyword>
<dbReference type="InterPro" id="IPR006134">
    <property type="entry name" value="DNA-dir_DNA_pol_B_multi_dom"/>
</dbReference>
<proteinExistence type="inferred from homology"/>
<dbReference type="InterPro" id="IPR006172">
    <property type="entry name" value="DNA-dir_DNA_pol_B"/>
</dbReference>
<dbReference type="GO" id="GO:0006260">
    <property type="term" value="P:DNA replication"/>
    <property type="evidence" value="ECO:0007669"/>
    <property type="project" value="UniProtKB-KW"/>
</dbReference>
<evidence type="ECO:0000259" key="25">
    <source>
        <dbReference type="Pfam" id="PF24055"/>
    </source>
</evidence>
<evidence type="ECO:0000256" key="12">
    <source>
        <dbReference type="ARBA" id="ARBA00022932"/>
    </source>
</evidence>
<evidence type="ECO:0000259" key="26">
    <source>
        <dbReference type="Pfam" id="PF24065"/>
    </source>
</evidence>
<evidence type="ECO:0000256" key="8">
    <source>
        <dbReference type="ARBA" id="ARBA00022723"/>
    </source>
</evidence>
<dbReference type="SUPFAM" id="SSF53098">
    <property type="entry name" value="Ribonuclease H-like"/>
    <property type="match status" value="1"/>
</dbReference>
<dbReference type="PROSITE" id="PS00116">
    <property type="entry name" value="DNA_POLYMERASE_B"/>
    <property type="match status" value="1"/>
</dbReference>
<dbReference type="GO" id="GO:0016035">
    <property type="term" value="C:zeta DNA polymerase complex"/>
    <property type="evidence" value="ECO:0007669"/>
    <property type="project" value="InterPro"/>
</dbReference>
<sequence>MRADGLQGSSQVTPTPTGEFLVSIKQIDYYTCQPVPGLDLCYSPFTGQEIRLAPVVRVFGSTPAGQTVCLHLHKILPYLYVRYNASPNTSSAEHNVYLRKLAHSIDAALHLCHQPNKGVERRSASTLKARFVHQCTLVRAKPFYGFHKSEEFFAKIYVYDPKDLSRVANVLLSGAVLGQTFQPFEAHVPYLLKFKTDYNLHGMEHVRLSKVCLRDPVPESELPFAAGVSEGSYPVWTRESAPQSWLCRDGGGLPPKEAHCDLEADAFGDHVLNPGSIPATSLQEADEDVKMVPSLAPIWAEEEQRSRNLDIPFPPRKSMSPARNKNLLHHRFRRKYSGLIQEAIQENLSQKREGAPAQDSQEWDASLRLTQAANEAKSLHDESQQVSRMSAEADQMRVSQSQLLTQEADNVLLDTLQWMQENKDAVELDDEIWEGRIHDDEEEMGGDLSEYVNSSQRECNDIVQSSVIAEEVDGVALTNPVQSNLVGFQEDYGDNIQTGGAPGKDRAAEEEACDFEPLNLVLTPDDNGDAGNDSDSEVDSDSGGRLGQSTAEETTNGLQLEKMSPCALQEQSGALYLFRPITSAPSYNDVKSSMGPLDLSDVVYSAPFFSDPKDVPNRPLLYAGMEFKVKSKAPVTLQGFSGNSKGGSKYIHHRDGSTRGSTGCSIHLLASKRLPPSSAEVDLWLSGLRSSSSKRVSASARDLKMDPNTGQLVEEEHGDLLSLETAARQSASLVVSPSSQLEARPASPKYDEQVTFQLPDSFYEQEGNAENIDSSTPKHVGDHRDPSAPSSRSQTKGEFRETKRRRGELPKSGSLKKGASQITPPSPLKDGRNNTPSSQAGYRYKQLEEMESTNECPTVLSIEIFVETRETYLPDPKQDAVKAVALVYQKQRRRRSSEKSVLDLVVCDKGIPKGFLSSIKRRHALSEDTNYFVNGDETALIRMAAARIIEADPDIIVGYEIQSLSVGYLNDRLALLQPGESFLRLISRSPTIPSNSETLSDEYGQLHASGLHSAGRILLNLWRILRSELKLNIYTFHNCVHALTRRRVPHFTHAQLTAWFQEDFSKFRCFEHLILRAVLNLEMMVCLDLVGRTCELAKVYGIDFFSVITRGSQYRVESLLLRLAHTQNYILISPSKSQVANQSAMECLPLVMEPESRFYTSPVLVLDFQSLYPSMVMAYNLCYSTLVGHVEGSSVASSLGVLSKYEARSLFEGDVPSDELTVSPNGSLFSSANVRKGVLPRMLQEILDTRQMLKKSMKELKPHQKALYRLLNSRQFALKLLANVTYGYTAAGFSGRMPCAELADAIVQFGRVTMENAIKIVESNQKWQAKVVYGDTDSIFVHLPGRSREDAFRIGKEIAHEVTSMNPSPVFLKFEKVYHPCILVTKKRYVGYAYENLDQKKPVFDAKGIETIRRDSCPAVAKLLERSLRILFESADLSLVKRYLLKQWGKIFKSRVSIQDFVFAKEVRLGTYSAKASVVPPAAIVAAKAMALDPRAEPKYAERVPYVVVHGEPGARLVDMVVSPGTLIANSTSLRLHETYYIAKQIVPALERCFSLLGADVKGWFVQMPKPNRWQPIKRPMSALGLSGYSNDSLGYRNEAKNRLTIDHFYLSKHCAVCDEMTATDQTICDKCCSSPQVTALALQARTASLERSLSKLDSICFHCGGRDLSGSIACSSLDCGVYYLRQKTRHQHNASVVLMLSSNELF</sequence>
<dbReference type="GO" id="GO:0042276">
    <property type="term" value="P:error-prone translesion synthesis"/>
    <property type="evidence" value="ECO:0007669"/>
    <property type="project" value="TreeGrafter"/>
</dbReference>
<dbReference type="InterPro" id="IPR043502">
    <property type="entry name" value="DNA/RNA_pol_sf"/>
</dbReference>
<dbReference type="Pfam" id="PF24055">
    <property type="entry name" value="POL3_N"/>
    <property type="match status" value="1"/>
</dbReference>
<dbReference type="PRINTS" id="PR00106">
    <property type="entry name" value="DNAPOLB"/>
</dbReference>
<dbReference type="Pfam" id="PF03104">
    <property type="entry name" value="DNA_pol_B_exo1"/>
    <property type="match status" value="1"/>
</dbReference>
<organism evidence="27 28">
    <name type="scientific">Chloropicon roscoffensis</name>
    <dbReference type="NCBI Taxonomy" id="1461544"/>
    <lineage>
        <taxon>Eukaryota</taxon>
        <taxon>Viridiplantae</taxon>
        <taxon>Chlorophyta</taxon>
        <taxon>Chloropicophyceae</taxon>
        <taxon>Chloropicales</taxon>
        <taxon>Chloropicaceae</taxon>
        <taxon>Chloropicon</taxon>
    </lineage>
</organism>
<dbReference type="EC" id="2.7.7.7" evidence="20"/>
<keyword evidence="8 20" id="KW-0479">Metal-binding</keyword>
<dbReference type="GO" id="GO:0000724">
    <property type="term" value="P:double-strand break repair via homologous recombination"/>
    <property type="evidence" value="ECO:0007669"/>
    <property type="project" value="TreeGrafter"/>
</dbReference>
<evidence type="ECO:0000256" key="18">
    <source>
        <dbReference type="ARBA" id="ARBA00049244"/>
    </source>
</evidence>
<dbReference type="CDD" id="cd05778">
    <property type="entry name" value="DNA_polB_zeta_exo"/>
    <property type="match status" value="1"/>
</dbReference>
<dbReference type="FunFam" id="1.10.287.690:FF:000002">
    <property type="entry name" value="DNA polymerase zeta"/>
    <property type="match status" value="1"/>
</dbReference>
<evidence type="ECO:0000256" key="1">
    <source>
        <dbReference type="ARBA" id="ARBA00001966"/>
    </source>
</evidence>
<feature type="domain" description="DNA polymerase delta/zeta catalytic subunit N-terminal" evidence="25">
    <location>
        <begin position="75"/>
        <end position="164"/>
    </location>
</feature>
<dbReference type="Proteomes" id="UP001472866">
    <property type="component" value="Chromosome 06"/>
</dbReference>